<comment type="caution">
    <text evidence="1">The sequence shown here is derived from an EMBL/GenBank/DDBJ whole genome shotgun (WGS) entry which is preliminary data.</text>
</comment>
<protein>
    <submittedName>
        <fullName evidence="1">Uncharacterized protein</fullName>
    </submittedName>
</protein>
<dbReference type="EMBL" id="JAUHHV010000007">
    <property type="protein sequence ID" value="KAK1418696.1"/>
    <property type="molecule type" value="Genomic_DNA"/>
</dbReference>
<accession>A0AAD8NS51</accession>
<name>A0AAD8NS51_TARER</name>
<keyword evidence="2" id="KW-1185">Reference proteome</keyword>
<reference evidence="1" key="1">
    <citation type="journal article" date="2023" name="bioRxiv">
        <title>Improved chromosome-level genome assembly for marigold (Tagetes erecta).</title>
        <authorList>
            <person name="Jiang F."/>
            <person name="Yuan L."/>
            <person name="Wang S."/>
            <person name="Wang H."/>
            <person name="Xu D."/>
            <person name="Wang A."/>
            <person name="Fan W."/>
        </authorList>
    </citation>
    <scope>NUCLEOTIDE SEQUENCE</scope>
    <source>
        <strain evidence="1">WSJ</strain>
        <tissue evidence="1">Leaf</tissue>
    </source>
</reference>
<dbReference type="Proteomes" id="UP001229421">
    <property type="component" value="Unassembled WGS sequence"/>
</dbReference>
<dbReference type="AlphaFoldDB" id="A0AAD8NS51"/>
<evidence type="ECO:0000313" key="1">
    <source>
        <dbReference type="EMBL" id="KAK1418696.1"/>
    </source>
</evidence>
<evidence type="ECO:0000313" key="2">
    <source>
        <dbReference type="Proteomes" id="UP001229421"/>
    </source>
</evidence>
<organism evidence="1 2">
    <name type="scientific">Tagetes erecta</name>
    <name type="common">African marigold</name>
    <dbReference type="NCBI Taxonomy" id="13708"/>
    <lineage>
        <taxon>Eukaryota</taxon>
        <taxon>Viridiplantae</taxon>
        <taxon>Streptophyta</taxon>
        <taxon>Embryophyta</taxon>
        <taxon>Tracheophyta</taxon>
        <taxon>Spermatophyta</taxon>
        <taxon>Magnoliopsida</taxon>
        <taxon>eudicotyledons</taxon>
        <taxon>Gunneridae</taxon>
        <taxon>Pentapetalae</taxon>
        <taxon>asterids</taxon>
        <taxon>campanulids</taxon>
        <taxon>Asterales</taxon>
        <taxon>Asteraceae</taxon>
        <taxon>Asteroideae</taxon>
        <taxon>Heliantheae alliance</taxon>
        <taxon>Tageteae</taxon>
        <taxon>Tagetes</taxon>
    </lineage>
</organism>
<gene>
    <name evidence="1" type="ORF">QVD17_27842</name>
</gene>
<proteinExistence type="predicted"/>
<sequence>MATDRFRFALTSVSYAIKFVTNNQSFQKQTEPNYFYKPAEPIYEERLEESVEFETVLKMWQWFGKWLLSTLAYNEKHWVLILLQHHPTHKTWKGHILIHVKVEVVVESR</sequence>